<sequence>MLAHSTPPLASESSWNRSETSIDLNTVLRRGTSKHTEKLHKDTLKTILNSKSFDTKFFETQVSKPKIIFLAAGLLVETLRVDSGDCSLCLDYLSDPSIVISDLQTYCGSIAYFCASKYVGHVQKGGSSSFTIDKISEQLKSIFVFCCHRDPVLQSTAFQSADLIIMCIPSVLCHEAGIFSLLDILKLLFQSVIDGDTNEYEPQIVFTSDISGVKLVLSDSHQWRVETLNKFSSHSKSWVTQCQLKSRLNMKSILRSYVTKSHTAPDEVNFGSSFALEMAGKVLPSDKELYTLEPSTAGRISLTSGLLTQHQFKRESSSIVAKKLIGLSQDEVPPIAVLNQTRSPRNWLSPLLSLNMALVILQPILFPYHSFN</sequence>
<organism evidence="1 2">
    <name type="scientific">Ambrosiozyma monospora</name>
    <name type="common">Yeast</name>
    <name type="synonym">Endomycopsis monosporus</name>
    <dbReference type="NCBI Taxonomy" id="43982"/>
    <lineage>
        <taxon>Eukaryota</taxon>
        <taxon>Fungi</taxon>
        <taxon>Dikarya</taxon>
        <taxon>Ascomycota</taxon>
        <taxon>Saccharomycotina</taxon>
        <taxon>Pichiomycetes</taxon>
        <taxon>Pichiales</taxon>
        <taxon>Pichiaceae</taxon>
        <taxon>Ambrosiozyma</taxon>
    </lineage>
</organism>
<proteinExistence type="predicted"/>
<dbReference type="OrthoDB" id="10264149at2759"/>
<dbReference type="Proteomes" id="UP001165063">
    <property type="component" value="Unassembled WGS sequence"/>
</dbReference>
<gene>
    <name evidence="1" type="ORF">Amon01_000861300</name>
</gene>
<name>A0A9W6Z0Q5_AMBMO</name>
<evidence type="ECO:0000313" key="1">
    <source>
        <dbReference type="EMBL" id="GMG56546.1"/>
    </source>
</evidence>
<accession>A0A9W6Z0Q5</accession>
<protein>
    <submittedName>
        <fullName evidence="1">Unnamed protein product</fullName>
    </submittedName>
</protein>
<reference evidence="1" key="1">
    <citation type="submission" date="2023-04" db="EMBL/GenBank/DDBJ databases">
        <title>Ambrosiozyma monospora NBRC 1965.</title>
        <authorList>
            <person name="Ichikawa N."/>
            <person name="Sato H."/>
            <person name="Tonouchi N."/>
        </authorList>
    </citation>
    <scope>NUCLEOTIDE SEQUENCE</scope>
    <source>
        <strain evidence="1">NBRC 1965</strain>
    </source>
</reference>
<evidence type="ECO:0000313" key="2">
    <source>
        <dbReference type="Proteomes" id="UP001165063"/>
    </source>
</evidence>
<comment type="caution">
    <text evidence="1">The sequence shown here is derived from an EMBL/GenBank/DDBJ whole genome shotgun (WGS) entry which is preliminary data.</text>
</comment>
<dbReference type="EMBL" id="BSXU01007803">
    <property type="protein sequence ID" value="GMG56546.1"/>
    <property type="molecule type" value="Genomic_DNA"/>
</dbReference>
<dbReference type="AlphaFoldDB" id="A0A9W6Z0Q5"/>
<keyword evidence="2" id="KW-1185">Reference proteome</keyword>